<keyword evidence="4 8" id="KW-1003">Cell membrane</keyword>
<sequence length="253" mass="26875">MELSYEVLGLLFFAALMAGWIDAIAGGGGLITIPALLLAGLPPATALATNKLQGSSGTLTAATYFISRGMVSVRANILPMIAISLGSIFGGWVLQQINAELLVLFIPLLLVSIGLYFLFFARNLDEERAPRMSAERYAVTAAPAIGFYDGFFGPGTGSFSSTSLVLLRGMTIRDATAHAKLFNLTSNLGALFYFILFGQIAWVAGGVMVLGQMAGAYLGAHFAVRGGARIIRPVTVIVCFAMSLRVLISVWPW</sequence>
<evidence type="ECO:0000256" key="3">
    <source>
        <dbReference type="ARBA" id="ARBA00022448"/>
    </source>
</evidence>
<dbReference type="AlphaFoldDB" id="A0A0K6I2B2"/>
<evidence type="ECO:0000256" key="2">
    <source>
        <dbReference type="ARBA" id="ARBA00009142"/>
    </source>
</evidence>
<dbReference type="Pfam" id="PF01925">
    <property type="entry name" value="TauE"/>
    <property type="match status" value="1"/>
</dbReference>
<dbReference type="RefSeq" id="WP_055455932.1">
    <property type="nucleotide sequence ID" value="NZ_CYHE01000007.1"/>
</dbReference>
<evidence type="ECO:0000256" key="8">
    <source>
        <dbReference type="RuleBase" id="RU363041"/>
    </source>
</evidence>
<keyword evidence="6 8" id="KW-1133">Transmembrane helix</keyword>
<reference evidence="10" key="1">
    <citation type="submission" date="2015-08" db="EMBL/GenBank/DDBJ databases">
        <authorList>
            <person name="Varghese N."/>
        </authorList>
    </citation>
    <scope>NUCLEOTIDE SEQUENCE [LARGE SCALE GENOMIC DNA]</scope>
    <source>
        <strain evidence="10">DSM 23407</strain>
    </source>
</reference>
<dbReference type="OrthoDB" id="554695at2"/>
<feature type="transmembrane region" description="Helical" evidence="8">
    <location>
        <begin position="101"/>
        <end position="121"/>
    </location>
</feature>
<keyword evidence="3" id="KW-0813">Transport</keyword>
<feature type="transmembrane region" description="Helical" evidence="8">
    <location>
        <begin position="230"/>
        <end position="251"/>
    </location>
</feature>
<dbReference type="Proteomes" id="UP000183900">
    <property type="component" value="Unassembled WGS sequence"/>
</dbReference>
<dbReference type="EMBL" id="CYHE01000007">
    <property type="protein sequence ID" value="CUA97216.1"/>
    <property type="molecule type" value="Genomic_DNA"/>
</dbReference>
<organism evidence="9 10">
    <name type="scientific">Pannonibacter indicus</name>
    <dbReference type="NCBI Taxonomy" id="466044"/>
    <lineage>
        <taxon>Bacteria</taxon>
        <taxon>Pseudomonadati</taxon>
        <taxon>Pseudomonadota</taxon>
        <taxon>Alphaproteobacteria</taxon>
        <taxon>Hyphomicrobiales</taxon>
        <taxon>Stappiaceae</taxon>
        <taxon>Pannonibacter</taxon>
    </lineage>
</organism>
<keyword evidence="7 8" id="KW-0472">Membrane</keyword>
<dbReference type="InterPro" id="IPR002781">
    <property type="entry name" value="TM_pro_TauE-like"/>
</dbReference>
<evidence type="ECO:0000256" key="7">
    <source>
        <dbReference type="ARBA" id="ARBA00023136"/>
    </source>
</evidence>
<feature type="transmembrane region" description="Helical" evidence="8">
    <location>
        <begin position="190"/>
        <end position="218"/>
    </location>
</feature>
<protein>
    <recommendedName>
        <fullName evidence="8">Probable membrane transporter protein</fullName>
    </recommendedName>
</protein>
<evidence type="ECO:0000256" key="5">
    <source>
        <dbReference type="ARBA" id="ARBA00022692"/>
    </source>
</evidence>
<keyword evidence="5 8" id="KW-0812">Transmembrane</keyword>
<name>A0A0K6I2B2_9HYPH</name>
<comment type="similarity">
    <text evidence="2 8">Belongs to the 4-toluene sulfonate uptake permease (TSUP) (TC 2.A.102) family.</text>
</comment>
<feature type="transmembrane region" description="Helical" evidence="8">
    <location>
        <begin position="77"/>
        <end position="94"/>
    </location>
</feature>
<gene>
    <name evidence="9" type="ORF">Ga0061067_10758</name>
</gene>
<accession>A0A0K6I2B2</accession>
<feature type="transmembrane region" description="Helical" evidence="8">
    <location>
        <begin position="7"/>
        <end position="33"/>
    </location>
</feature>
<dbReference type="PANTHER" id="PTHR30269:SF0">
    <property type="entry name" value="MEMBRANE TRANSPORTER PROTEIN YFCA-RELATED"/>
    <property type="match status" value="1"/>
</dbReference>
<proteinExistence type="inferred from homology"/>
<keyword evidence="10" id="KW-1185">Reference proteome</keyword>
<evidence type="ECO:0000313" key="9">
    <source>
        <dbReference type="EMBL" id="CUA97216.1"/>
    </source>
</evidence>
<evidence type="ECO:0000256" key="6">
    <source>
        <dbReference type="ARBA" id="ARBA00022989"/>
    </source>
</evidence>
<dbReference type="GO" id="GO:0005886">
    <property type="term" value="C:plasma membrane"/>
    <property type="evidence" value="ECO:0007669"/>
    <property type="project" value="UniProtKB-SubCell"/>
</dbReference>
<evidence type="ECO:0000313" key="10">
    <source>
        <dbReference type="Proteomes" id="UP000183900"/>
    </source>
</evidence>
<dbReference type="PANTHER" id="PTHR30269">
    <property type="entry name" value="TRANSMEMBRANE PROTEIN YFCA"/>
    <property type="match status" value="1"/>
</dbReference>
<comment type="subcellular location">
    <subcellularLocation>
        <location evidence="1 8">Cell membrane</location>
        <topology evidence="1 8">Multi-pass membrane protein</topology>
    </subcellularLocation>
</comment>
<evidence type="ECO:0000256" key="1">
    <source>
        <dbReference type="ARBA" id="ARBA00004651"/>
    </source>
</evidence>
<evidence type="ECO:0000256" key="4">
    <source>
        <dbReference type="ARBA" id="ARBA00022475"/>
    </source>
</evidence>
<dbReference type="InterPro" id="IPR052017">
    <property type="entry name" value="TSUP"/>
</dbReference>